<dbReference type="SMART" id="SM00443">
    <property type="entry name" value="G_patch"/>
    <property type="match status" value="1"/>
</dbReference>
<dbReference type="Pfam" id="PF25088">
    <property type="entry name" value="GPKOW_C"/>
    <property type="match status" value="1"/>
</dbReference>
<dbReference type="PROSITE" id="PS50174">
    <property type="entry name" value="G_PATCH"/>
    <property type="match status" value="1"/>
</dbReference>
<dbReference type="AlphaFoldDB" id="A0A6G1DDR9"/>
<dbReference type="OrthoDB" id="5577072at2759"/>
<evidence type="ECO:0000313" key="5">
    <source>
        <dbReference type="EMBL" id="KAF0910586.1"/>
    </source>
</evidence>
<feature type="compositionally biased region" description="Low complexity" evidence="3">
    <location>
        <begin position="22"/>
        <end position="33"/>
    </location>
</feature>
<name>A0A6G1DDR9_9ORYZ</name>
<dbReference type="EMBL" id="SPHZ02000006">
    <property type="protein sequence ID" value="KAF0910586.1"/>
    <property type="molecule type" value="Genomic_DNA"/>
</dbReference>
<sequence length="436" mass="47265">MEKEKKLSFSIPSKARPPRPTSRPAAAAAAAASDDGEYSASARAPAPQFVTEFDPTRTLATGAAPAVIAPLQNSGHFLNHRSRKPSSLPTPEEEAALAASAAGGPSFVLDTSTAPDNPSSHIAYGLTVRNAAAESEKAVTPLAATEPEKTPPPAAAVDAPSGDLMLRRYKEDMASLPDHRGLDEFLEVPVEGFGAALLAGYGWSEGKGIGRNNKGDTKVVEYDRRAGTQGLGYNPSEADPKKTRSGEWIVGGNKETQNGNAKKRDHDSRGRTEDRDSSARQKRSGEQRAEREVQEKDRSSRDTRQVKIGGGVRDKVRWLHSDIRVRVVSERLSKRLYLKKGKVLDVVGPTTCDIIMDDRSELVQGVEQDMLETVLPRTNGLVLFLDGKHKGLCGHLVEKNSKEETGVVELANTKDMVRVKYDQIAEYTGDPESLEY</sequence>
<dbReference type="Gene3D" id="2.30.30.140">
    <property type="match status" value="1"/>
</dbReference>
<feature type="region of interest" description="Disordered" evidence="3">
    <location>
        <begin position="138"/>
        <end position="159"/>
    </location>
</feature>
<evidence type="ECO:0000256" key="1">
    <source>
        <dbReference type="ARBA" id="ARBA00004123"/>
    </source>
</evidence>
<dbReference type="GO" id="GO:0005681">
    <property type="term" value="C:spliceosomal complex"/>
    <property type="evidence" value="ECO:0007669"/>
    <property type="project" value="TreeGrafter"/>
</dbReference>
<evidence type="ECO:0000259" key="4">
    <source>
        <dbReference type="PROSITE" id="PS50174"/>
    </source>
</evidence>
<protein>
    <recommendedName>
        <fullName evidence="4">G-patch domain-containing protein</fullName>
    </recommendedName>
</protein>
<dbReference type="InterPro" id="IPR000467">
    <property type="entry name" value="G_patch_dom"/>
</dbReference>
<comment type="caution">
    <text evidence="5">The sequence shown here is derived from an EMBL/GenBank/DDBJ whole genome shotgun (WGS) entry which is preliminary data.</text>
</comment>
<dbReference type="PANTHER" id="PTHR15818">
    <property type="entry name" value="G PATCH AND KOW-CONTAINING"/>
    <property type="match status" value="1"/>
</dbReference>
<evidence type="ECO:0000256" key="2">
    <source>
        <dbReference type="ARBA" id="ARBA00023242"/>
    </source>
</evidence>
<dbReference type="GO" id="GO:0000398">
    <property type="term" value="P:mRNA splicing, via spliceosome"/>
    <property type="evidence" value="ECO:0007669"/>
    <property type="project" value="InterPro"/>
</dbReference>
<organism evidence="5 6">
    <name type="scientific">Oryza meyeriana var. granulata</name>
    <dbReference type="NCBI Taxonomy" id="110450"/>
    <lineage>
        <taxon>Eukaryota</taxon>
        <taxon>Viridiplantae</taxon>
        <taxon>Streptophyta</taxon>
        <taxon>Embryophyta</taxon>
        <taxon>Tracheophyta</taxon>
        <taxon>Spermatophyta</taxon>
        <taxon>Magnoliopsida</taxon>
        <taxon>Liliopsida</taxon>
        <taxon>Poales</taxon>
        <taxon>Poaceae</taxon>
        <taxon>BOP clade</taxon>
        <taxon>Oryzoideae</taxon>
        <taxon>Oryzeae</taxon>
        <taxon>Oryzinae</taxon>
        <taxon>Oryza</taxon>
        <taxon>Oryza meyeriana</taxon>
    </lineage>
</organism>
<feature type="region of interest" description="Disordered" evidence="3">
    <location>
        <begin position="1"/>
        <end position="43"/>
    </location>
</feature>
<dbReference type="Proteomes" id="UP000479710">
    <property type="component" value="Unassembled WGS sequence"/>
</dbReference>
<dbReference type="InterPro" id="IPR045166">
    <property type="entry name" value="Spp2-like"/>
</dbReference>
<evidence type="ECO:0000256" key="3">
    <source>
        <dbReference type="SAM" id="MobiDB-lite"/>
    </source>
</evidence>
<dbReference type="GO" id="GO:0003676">
    <property type="term" value="F:nucleic acid binding"/>
    <property type="evidence" value="ECO:0007669"/>
    <property type="project" value="InterPro"/>
</dbReference>
<dbReference type="Pfam" id="PF12656">
    <property type="entry name" value="G-patch_2"/>
    <property type="match status" value="1"/>
</dbReference>
<comment type="subcellular location">
    <subcellularLocation>
        <location evidence="1">Nucleus</location>
    </subcellularLocation>
</comment>
<feature type="region of interest" description="Disordered" evidence="3">
    <location>
        <begin position="72"/>
        <end position="114"/>
    </location>
</feature>
<feature type="compositionally biased region" description="Basic and acidic residues" evidence="3">
    <location>
        <begin position="262"/>
        <end position="305"/>
    </location>
</feature>
<keyword evidence="2" id="KW-0539">Nucleus</keyword>
<accession>A0A6G1DDR9</accession>
<proteinExistence type="predicted"/>
<keyword evidence="6" id="KW-1185">Reference proteome</keyword>
<feature type="domain" description="G-patch" evidence="4">
    <location>
        <begin position="190"/>
        <end position="236"/>
    </location>
</feature>
<dbReference type="InterPro" id="IPR026822">
    <property type="entry name" value="Spp2/MOS2_G-patch"/>
</dbReference>
<feature type="compositionally biased region" description="Low complexity" evidence="3">
    <location>
        <begin position="96"/>
        <end position="106"/>
    </location>
</feature>
<reference evidence="5 6" key="1">
    <citation type="submission" date="2019-11" db="EMBL/GenBank/DDBJ databases">
        <title>Whole genome sequence of Oryza granulata.</title>
        <authorList>
            <person name="Li W."/>
        </authorList>
    </citation>
    <scope>NUCLEOTIDE SEQUENCE [LARGE SCALE GENOMIC DNA]</scope>
    <source>
        <strain evidence="6">cv. Menghai</strain>
        <tissue evidence="5">Leaf</tissue>
    </source>
</reference>
<evidence type="ECO:0000313" key="6">
    <source>
        <dbReference type="Proteomes" id="UP000479710"/>
    </source>
</evidence>
<feature type="region of interest" description="Disordered" evidence="3">
    <location>
        <begin position="226"/>
        <end position="307"/>
    </location>
</feature>
<gene>
    <name evidence="5" type="ORF">E2562_003021</name>
</gene>
<dbReference type="PANTHER" id="PTHR15818:SF2">
    <property type="entry name" value="G-PATCH DOMAIN AND KOW MOTIFS-CONTAINING PROTEIN"/>
    <property type="match status" value="1"/>
</dbReference>